<dbReference type="InterPro" id="IPR016102">
    <property type="entry name" value="Succinyl-CoA_synth-like"/>
</dbReference>
<proteinExistence type="predicted"/>
<dbReference type="SUPFAM" id="SSF52210">
    <property type="entry name" value="Succinyl-CoA synthetase domains"/>
    <property type="match status" value="2"/>
</dbReference>
<evidence type="ECO:0000313" key="7">
    <source>
        <dbReference type="Proteomes" id="UP001595848"/>
    </source>
</evidence>
<dbReference type="PANTHER" id="PTHR43334">
    <property type="entry name" value="ACETATE--COA LIGASE [ADP-FORMING]"/>
    <property type="match status" value="1"/>
</dbReference>
<protein>
    <submittedName>
        <fullName evidence="6">Acetate--CoA ligase family protein</fullName>
    </submittedName>
</protein>
<organism evidence="6 7">
    <name type="scientific">Candidimonas humi</name>
    <dbReference type="NCBI Taxonomy" id="683355"/>
    <lineage>
        <taxon>Bacteria</taxon>
        <taxon>Pseudomonadati</taxon>
        <taxon>Pseudomonadota</taxon>
        <taxon>Betaproteobacteria</taxon>
        <taxon>Burkholderiales</taxon>
        <taxon>Alcaligenaceae</taxon>
        <taxon>Candidimonas</taxon>
    </lineage>
</organism>
<evidence type="ECO:0000313" key="6">
    <source>
        <dbReference type="EMBL" id="MFC4200199.1"/>
    </source>
</evidence>
<dbReference type="Pfam" id="PF13549">
    <property type="entry name" value="ATP-grasp_5"/>
    <property type="match status" value="1"/>
</dbReference>
<comment type="caution">
    <text evidence="6">The sequence shown here is derived from an EMBL/GenBank/DDBJ whole genome shotgun (WGS) entry which is preliminary data.</text>
</comment>
<dbReference type="Gene3D" id="3.40.50.720">
    <property type="entry name" value="NAD(P)-binding Rossmann-like Domain"/>
    <property type="match status" value="1"/>
</dbReference>
<keyword evidence="1 6" id="KW-0436">Ligase</keyword>
<dbReference type="InterPro" id="IPR003781">
    <property type="entry name" value="CoA-bd"/>
</dbReference>
<evidence type="ECO:0000256" key="4">
    <source>
        <dbReference type="PROSITE-ProRule" id="PRU00409"/>
    </source>
</evidence>
<feature type="domain" description="ATP-grasp" evidence="5">
    <location>
        <begin position="530"/>
        <end position="567"/>
    </location>
</feature>
<dbReference type="GO" id="GO:0016874">
    <property type="term" value="F:ligase activity"/>
    <property type="evidence" value="ECO:0007669"/>
    <property type="project" value="UniProtKB-KW"/>
</dbReference>
<evidence type="ECO:0000256" key="3">
    <source>
        <dbReference type="ARBA" id="ARBA00022840"/>
    </source>
</evidence>
<dbReference type="InterPro" id="IPR051538">
    <property type="entry name" value="Acyl-CoA_Synth/Transferase"/>
</dbReference>
<dbReference type="Proteomes" id="UP001595848">
    <property type="component" value="Unassembled WGS sequence"/>
</dbReference>
<reference evidence="7" key="1">
    <citation type="journal article" date="2019" name="Int. J. Syst. Evol. Microbiol.">
        <title>The Global Catalogue of Microorganisms (GCM) 10K type strain sequencing project: providing services to taxonomists for standard genome sequencing and annotation.</title>
        <authorList>
            <consortium name="The Broad Institute Genomics Platform"/>
            <consortium name="The Broad Institute Genome Sequencing Center for Infectious Disease"/>
            <person name="Wu L."/>
            <person name="Ma J."/>
        </authorList>
    </citation>
    <scope>NUCLEOTIDE SEQUENCE [LARGE SCALE GENOMIC DNA]</scope>
    <source>
        <strain evidence="7">LMG 24813</strain>
    </source>
</reference>
<keyword evidence="2 4" id="KW-0547">Nucleotide-binding</keyword>
<dbReference type="PANTHER" id="PTHR43334:SF1">
    <property type="entry name" value="3-HYDROXYPROPIONATE--COA LIGASE [ADP-FORMING]"/>
    <property type="match status" value="1"/>
</dbReference>
<evidence type="ECO:0000256" key="1">
    <source>
        <dbReference type="ARBA" id="ARBA00022598"/>
    </source>
</evidence>
<dbReference type="SMART" id="SM00881">
    <property type="entry name" value="CoA_binding"/>
    <property type="match status" value="1"/>
</dbReference>
<dbReference type="InterPro" id="IPR032875">
    <property type="entry name" value="Succ_CoA_lig_flav_dom"/>
</dbReference>
<dbReference type="Pfam" id="PF13380">
    <property type="entry name" value="CoA_binding_2"/>
    <property type="match status" value="1"/>
</dbReference>
<keyword evidence="7" id="KW-1185">Reference proteome</keyword>
<dbReference type="Gene3D" id="3.30.470.20">
    <property type="entry name" value="ATP-grasp fold, B domain"/>
    <property type="match status" value="1"/>
</dbReference>
<dbReference type="PROSITE" id="PS50975">
    <property type="entry name" value="ATP_GRASP"/>
    <property type="match status" value="1"/>
</dbReference>
<name>A0ABV8NWK7_9BURK</name>
<dbReference type="EMBL" id="JBHSBV010000001">
    <property type="protein sequence ID" value="MFC4200199.1"/>
    <property type="molecule type" value="Genomic_DNA"/>
</dbReference>
<dbReference type="SUPFAM" id="SSF51735">
    <property type="entry name" value="NAD(P)-binding Rossmann-fold domains"/>
    <property type="match status" value="1"/>
</dbReference>
<dbReference type="Gene3D" id="3.40.50.261">
    <property type="entry name" value="Succinyl-CoA synthetase domains"/>
    <property type="match status" value="2"/>
</dbReference>
<keyword evidence="3 4" id="KW-0067">ATP-binding</keyword>
<dbReference type="InterPro" id="IPR013815">
    <property type="entry name" value="ATP_grasp_subdomain_1"/>
</dbReference>
<dbReference type="Pfam" id="PF13607">
    <property type="entry name" value="Succ_CoA_lig"/>
    <property type="match status" value="1"/>
</dbReference>
<evidence type="ECO:0000259" key="5">
    <source>
        <dbReference type="PROSITE" id="PS50975"/>
    </source>
</evidence>
<dbReference type="SUPFAM" id="SSF56059">
    <property type="entry name" value="Glutathione synthetase ATP-binding domain-like"/>
    <property type="match status" value="1"/>
</dbReference>
<gene>
    <name evidence="6" type="ORF">ACFOY1_04460</name>
</gene>
<dbReference type="Gene3D" id="3.30.1490.20">
    <property type="entry name" value="ATP-grasp fold, A domain"/>
    <property type="match status" value="1"/>
</dbReference>
<accession>A0ABV8NWK7</accession>
<evidence type="ECO:0000256" key="2">
    <source>
        <dbReference type="ARBA" id="ARBA00022741"/>
    </source>
</evidence>
<dbReference type="InterPro" id="IPR036291">
    <property type="entry name" value="NAD(P)-bd_dom_sf"/>
</dbReference>
<sequence length="759" mass="80278">MNVKAINTDGCAAGNRPVAADGPGSLAELFSPRSVAVLGASANPERFSGKIVPTLLRQGFGGAIYPINPARTHIAGLPCYGRLLDVPGDVDCVVFALAAEHIEAAIAQCAQKCVKLLVVCSAGFAEQGDDGGVALQENMLRLASKAGIRVLGPNCIGFANLVARVCISSAAAMSWPDIPQGRIGLVSQSGGLGLASILHAALEAGIAFSHIVTTGNEADLNTMEIARFLVSDEHTDVLAMTVEAVRDIDGFIGVLRAARQARKPVVILKSGRTELGKVMAASHTGALAGSVEVFEAACRQYAAVCANDIDDFYELASMLGKLRHSGKLAQDWQPGKHCAAVSISGGHIGLFADHGSLAGLSFPEFSTETLAAVARELGFEGNFQNPLDTTARTIGDDGFWGRCVEVLLADPSIHVVVPIITVARSYEPAVRDFIDIARRSKKIVIVLWAGGDFEGEAKRLLAQSDIPVFRTPARTAEALRVLDSYYSSMSTQHAEHESTCIDEARSRLAAQALQNFASVSKASLSESQSRLVLGELGFPFTGQQLAGSMDEALAAAGSLGYPLVLKADHPDIPHKTDVGAVFLNIRDEAALRDAYGRLEQRMREIAPGKGKVLVQPMVDVGTELIVGVHRDVEFGPVVLLGIGGVFVEVLQDVAIRKAPIGREDALSMMAELRASRLLDGVRGQRPVDKEELAQLLVMLSEFAHANAEILKEVDINPLALDKRSGRLVALDALIVLDDAAGRKDQSGPGRAAQGSMYGS</sequence>
<dbReference type="RefSeq" id="WP_376810924.1">
    <property type="nucleotide sequence ID" value="NZ_JBHSBV010000001.1"/>
</dbReference>
<dbReference type="InterPro" id="IPR011761">
    <property type="entry name" value="ATP-grasp"/>
</dbReference>